<evidence type="ECO:0000256" key="10">
    <source>
        <dbReference type="SAM" id="Phobius"/>
    </source>
</evidence>
<dbReference type="GO" id="GO:0005524">
    <property type="term" value="F:ATP binding"/>
    <property type="evidence" value="ECO:0007669"/>
    <property type="project" value="UniProtKB-KW"/>
</dbReference>
<dbReference type="PANTHER" id="PTHR11599">
    <property type="entry name" value="PROTEASOME SUBUNIT ALPHA/BETA"/>
    <property type="match status" value="1"/>
</dbReference>
<evidence type="ECO:0000256" key="6">
    <source>
        <dbReference type="ARBA" id="ARBA00022840"/>
    </source>
</evidence>
<dbReference type="GO" id="GO:0005634">
    <property type="term" value="C:nucleus"/>
    <property type="evidence" value="ECO:0007669"/>
    <property type="project" value="UniProtKB-ARBA"/>
</dbReference>
<keyword evidence="10" id="KW-0472">Membrane</keyword>
<keyword evidence="3" id="KW-0808">Transferase</keyword>
<evidence type="ECO:0000256" key="8">
    <source>
        <dbReference type="PROSITE-ProRule" id="PRU00808"/>
    </source>
</evidence>
<keyword evidence="4" id="KW-0547">Nucleotide-binding</keyword>
<evidence type="ECO:0000256" key="9">
    <source>
        <dbReference type="SAM" id="MobiDB-lite"/>
    </source>
</evidence>
<dbReference type="Gene3D" id="3.60.20.10">
    <property type="entry name" value="Glutamine Phosphoribosylpyrophosphate, subunit 1, domain 1"/>
    <property type="match status" value="1"/>
</dbReference>
<dbReference type="GO" id="GO:0019773">
    <property type="term" value="C:proteasome core complex, alpha-subunit complex"/>
    <property type="evidence" value="ECO:0007669"/>
    <property type="project" value="UniProtKB-UniRule"/>
</dbReference>
<sequence length="396" mass="44286">MIAGWDETEGPQLYQVDPSGAFFGWKASAIGKNYTNAKSFLEKRYSEDIELEDAIHTAILTLKEGFEGAINEHNIEIGIVSSEEKKFRVLTPAEIKDYLSEVESRTRLTDARGVLKKTLAALWFGLVHHALWGLVMFMTAVQRGQRYNWTQTLVFDRTWSLACVGSRISDHERDDRSEQWGLEGTLRAPQDATHPMAAADGDGSQSRLTMDSTPSMDSKEVEPRGAASRDGMAGHPGRPHIPVLDGCRSVDNYEKLNRIDEGTYGVVYRAREKSSGKICALKQVKLREQDDSSGFPLTALREVDTLLRLRHENIITVSEVAVGARSTQIYMVMEYMEHELKDLLEHLTPDEGLRQAEGSSQNLRFRSGPSVLGAYRPHDPQGCYIMVQSARITLGP</sequence>
<dbReference type="Pfam" id="PF00227">
    <property type="entry name" value="Proteasome"/>
    <property type="match status" value="1"/>
</dbReference>
<dbReference type="InterPro" id="IPR000719">
    <property type="entry name" value="Prot_kinase_dom"/>
</dbReference>
<dbReference type="EMBL" id="JABANM010015334">
    <property type="protein sequence ID" value="KAF4731232.1"/>
    <property type="molecule type" value="Genomic_DNA"/>
</dbReference>
<dbReference type="GO" id="GO:0080090">
    <property type="term" value="P:regulation of primary metabolic process"/>
    <property type="evidence" value="ECO:0007669"/>
    <property type="project" value="UniProtKB-ARBA"/>
</dbReference>
<evidence type="ECO:0000256" key="7">
    <source>
        <dbReference type="ARBA" id="ARBA00022942"/>
    </source>
</evidence>
<feature type="transmembrane region" description="Helical" evidence="10">
    <location>
        <begin position="120"/>
        <end position="141"/>
    </location>
</feature>
<keyword evidence="7 8" id="KW-0647">Proteasome</keyword>
<dbReference type="Proteomes" id="UP000574390">
    <property type="component" value="Unassembled WGS sequence"/>
</dbReference>
<feature type="region of interest" description="Disordered" evidence="9">
    <location>
        <begin position="186"/>
        <end position="242"/>
    </location>
</feature>
<keyword evidence="5" id="KW-0418">Kinase</keyword>
<name>A0A7J6SFA4_PEROL</name>
<evidence type="ECO:0000256" key="3">
    <source>
        <dbReference type="ARBA" id="ARBA00022679"/>
    </source>
</evidence>
<dbReference type="InterPro" id="IPR023332">
    <property type="entry name" value="Proteasome_alpha-type"/>
</dbReference>
<keyword evidence="6" id="KW-0067">ATP-binding</keyword>
<keyword evidence="10" id="KW-1133">Transmembrane helix</keyword>
<evidence type="ECO:0000256" key="4">
    <source>
        <dbReference type="ARBA" id="ARBA00022741"/>
    </source>
</evidence>
<protein>
    <recommendedName>
        <fullName evidence="11">Protein kinase domain-containing protein</fullName>
    </recommendedName>
</protein>
<dbReference type="InterPro" id="IPR029055">
    <property type="entry name" value="Ntn_hydrolases_N"/>
</dbReference>
<comment type="similarity">
    <text evidence="1">Belongs to the protein kinase superfamily. CMGC Ser/Thr protein kinase family. CDC2/CDKX subfamily.</text>
</comment>
<dbReference type="SMART" id="SM00220">
    <property type="entry name" value="S_TKc"/>
    <property type="match status" value="1"/>
</dbReference>
<evidence type="ECO:0000256" key="2">
    <source>
        <dbReference type="ARBA" id="ARBA00022527"/>
    </source>
</evidence>
<dbReference type="FunFam" id="3.30.200.20:FF:000172">
    <property type="entry name" value="cyclin-dependent kinase G-2 isoform X1"/>
    <property type="match status" value="1"/>
</dbReference>
<dbReference type="GO" id="GO:0004674">
    <property type="term" value="F:protein serine/threonine kinase activity"/>
    <property type="evidence" value="ECO:0007669"/>
    <property type="project" value="UniProtKB-KW"/>
</dbReference>
<proteinExistence type="inferred from homology"/>
<feature type="compositionally biased region" description="Polar residues" evidence="9">
    <location>
        <begin position="203"/>
        <end position="216"/>
    </location>
</feature>
<evidence type="ECO:0000313" key="13">
    <source>
        <dbReference type="Proteomes" id="UP000574390"/>
    </source>
</evidence>
<dbReference type="PROSITE" id="PS51475">
    <property type="entry name" value="PROTEASOME_ALPHA_2"/>
    <property type="match status" value="1"/>
</dbReference>
<dbReference type="Pfam" id="PF00069">
    <property type="entry name" value="Pkinase"/>
    <property type="match status" value="1"/>
</dbReference>
<dbReference type="PROSITE" id="PS50011">
    <property type="entry name" value="PROTEIN_KINASE_DOM"/>
    <property type="match status" value="1"/>
</dbReference>
<evidence type="ECO:0000313" key="12">
    <source>
        <dbReference type="EMBL" id="KAF4731232.1"/>
    </source>
</evidence>
<comment type="caution">
    <text evidence="12">The sequence shown here is derived from an EMBL/GenBank/DDBJ whole genome shotgun (WGS) entry which is preliminary data.</text>
</comment>
<dbReference type="SUPFAM" id="SSF56235">
    <property type="entry name" value="N-terminal nucleophile aminohydrolases (Ntn hydrolases)"/>
    <property type="match status" value="1"/>
</dbReference>
<dbReference type="InterPro" id="IPR001353">
    <property type="entry name" value="Proteasome_sua/b"/>
</dbReference>
<dbReference type="Gene3D" id="3.30.200.20">
    <property type="entry name" value="Phosphorylase Kinase, domain 1"/>
    <property type="match status" value="1"/>
</dbReference>
<dbReference type="GO" id="GO:0051603">
    <property type="term" value="P:proteolysis involved in protein catabolic process"/>
    <property type="evidence" value="ECO:0007669"/>
    <property type="project" value="InterPro"/>
</dbReference>
<evidence type="ECO:0000259" key="11">
    <source>
        <dbReference type="PROSITE" id="PS50011"/>
    </source>
</evidence>
<dbReference type="InterPro" id="IPR011009">
    <property type="entry name" value="Kinase-like_dom_sf"/>
</dbReference>
<evidence type="ECO:0000256" key="1">
    <source>
        <dbReference type="ARBA" id="ARBA00006485"/>
    </source>
</evidence>
<reference evidence="12 13" key="1">
    <citation type="submission" date="2020-04" db="EMBL/GenBank/DDBJ databases">
        <title>Perkinsus olseni comparative genomics.</title>
        <authorList>
            <person name="Bogema D.R."/>
        </authorList>
    </citation>
    <scope>NUCLEOTIDE SEQUENCE [LARGE SCALE GENOMIC DNA]</scope>
    <source>
        <strain evidence="12">ATCC PRA-205</strain>
    </source>
</reference>
<feature type="domain" description="Protein kinase" evidence="11">
    <location>
        <begin position="253"/>
        <end position="396"/>
    </location>
</feature>
<comment type="similarity">
    <text evidence="8">Belongs to the peptidase T1A family.</text>
</comment>
<dbReference type="GO" id="GO:0010556">
    <property type="term" value="P:regulation of macromolecule biosynthetic process"/>
    <property type="evidence" value="ECO:0007669"/>
    <property type="project" value="UniProtKB-ARBA"/>
</dbReference>
<keyword evidence="10" id="KW-0812">Transmembrane</keyword>
<dbReference type="InterPro" id="IPR050115">
    <property type="entry name" value="Proteasome_alpha"/>
</dbReference>
<gene>
    <name evidence="12" type="ORF">FOZ62_030041</name>
</gene>
<evidence type="ECO:0000256" key="5">
    <source>
        <dbReference type="ARBA" id="ARBA00022777"/>
    </source>
</evidence>
<keyword evidence="2" id="KW-0723">Serine/threonine-protein kinase</keyword>
<dbReference type="SUPFAM" id="SSF56112">
    <property type="entry name" value="Protein kinase-like (PK-like)"/>
    <property type="match status" value="1"/>
</dbReference>
<accession>A0A7J6SFA4</accession>
<dbReference type="AlphaFoldDB" id="A0A7J6SFA4"/>
<organism evidence="12 13">
    <name type="scientific">Perkinsus olseni</name>
    <name type="common">Perkinsus atlanticus</name>
    <dbReference type="NCBI Taxonomy" id="32597"/>
    <lineage>
        <taxon>Eukaryota</taxon>
        <taxon>Sar</taxon>
        <taxon>Alveolata</taxon>
        <taxon>Perkinsozoa</taxon>
        <taxon>Perkinsea</taxon>
        <taxon>Perkinsida</taxon>
        <taxon>Perkinsidae</taxon>
        <taxon>Perkinsus</taxon>
    </lineage>
</organism>